<comment type="caution">
    <text evidence="3">The sequence shown here is derived from an EMBL/GenBank/DDBJ whole genome shotgun (WGS) entry which is preliminary data.</text>
</comment>
<name>A0ABS7YKE4_9VIBR</name>
<keyword evidence="2" id="KW-0812">Transmembrane</keyword>
<keyword evidence="2" id="KW-0472">Membrane</keyword>
<evidence type="ECO:0000313" key="4">
    <source>
        <dbReference type="Proteomes" id="UP001199044"/>
    </source>
</evidence>
<dbReference type="RefSeq" id="WP_225250279.1">
    <property type="nucleotide sequence ID" value="NZ_JAIWIU010000048.1"/>
</dbReference>
<dbReference type="Proteomes" id="UP001199044">
    <property type="component" value="Unassembled WGS sequence"/>
</dbReference>
<reference evidence="4" key="1">
    <citation type="submission" date="2023-07" db="EMBL/GenBank/DDBJ databases">
        <title>Molecular identification of indigenous halophilic bacteria isolated from red sea cost, biodegradation of synthetic dyes and assessment of degraded metabolite toxicity.</title>
        <authorList>
            <person name="Chaieb K."/>
            <person name="Altayb H.N."/>
        </authorList>
    </citation>
    <scope>NUCLEOTIDE SEQUENCE [LARGE SCALE GENOMIC DNA]</scope>
    <source>
        <strain evidence="4">K20</strain>
    </source>
</reference>
<accession>A0ABS7YKE4</accession>
<sequence length="318" mass="35327">MLTPDVLGLAGVIFFLIMLNALAQSIGALTWTLNKGIQLLAKGMFNVSCSIGKIIGNLIVKLAVVAAKIILSPTLLLQAIVNACKAMGKKAKVDFHTKEREYQRNKRTNARKATAKETNDQFKTAQETFEAQELELYRRQAVEKAAQARRDEERMLSIPACVRNGTFFIDELGNCKKVSATSIFLSEEEKQIEELEQDEFTSLETSQIAEPAIEPNPELVPEYHSAPIEETFTEQQIPEDIPSPELHSMPDTPISFAEKDSSSQVIPNSLAEQFKQGVLTGVLEESEEEIDIAAEIEKYNPQAVPVNSEALQRTISKF</sequence>
<feature type="transmembrane region" description="Helical" evidence="2">
    <location>
        <begin position="54"/>
        <end position="77"/>
    </location>
</feature>
<keyword evidence="4" id="KW-1185">Reference proteome</keyword>
<protein>
    <submittedName>
        <fullName evidence="3">Uncharacterized protein</fullName>
    </submittedName>
</protein>
<dbReference type="EMBL" id="JAIWIU010000048">
    <property type="protein sequence ID" value="MCA2016151.1"/>
    <property type="molecule type" value="Genomic_DNA"/>
</dbReference>
<gene>
    <name evidence="3" type="ORF">LDJ79_08515</name>
</gene>
<evidence type="ECO:0000256" key="1">
    <source>
        <dbReference type="SAM" id="MobiDB-lite"/>
    </source>
</evidence>
<feature type="transmembrane region" description="Helical" evidence="2">
    <location>
        <begin position="6"/>
        <end position="33"/>
    </location>
</feature>
<organism evidence="3 4">
    <name type="scientific">Vibrio tritonius</name>
    <dbReference type="NCBI Taxonomy" id="1435069"/>
    <lineage>
        <taxon>Bacteria</taxon>
        <taxon>Pseudomonadati</taxon>
        <taxon>Pseudomonadota</taxon>
        <taxon>Gammaproteobacteria</taxon>
        <taxon>Vibrionales</taxon>
        <taxon>Vibrionaceae</taxon>
        <taxon>Vibrio</taxon>
    </lineage>
</organism>
<keyword evidence="2" id="KW-1133">Transmembrane helix</keyword>
<feature type="region of interest" description="Disordered" evidence="1">
    <location>
        <begin position="101"/>
        <end position="120"/>
    </location>
</feature>
<evidence type="ECO:0000256" key="2">
    <source>
        <dbReference type="SAM" id="Phobius"/>
    </source>
</evidence>
<proteinExistence type="predicted"/>
<evidence type="ECO:0000313" key="3">
    <source>
        <dbReference type="EMBL" id="MCA2016151.1"/>
    </source>
</evidence>